<dbReference type="PROSITE" id="PS51462">
    <property type="entry name" value="NUDIX"/>
    <property type="match status" value="1"/>
</dbReference>
<dbReference type="Pfam" id="PF00293">
    <property type="entry name" value="NUDIX"/>
    <property type="match status" value="1"/>
</dbReference>
<dbReference type="EMBL" id="SMGD01000017">
    <property type="protein sequence ID" value="TCK46644.1"/>
    <property type="molecule type" value="Genomic_DNA"/>
</dbReference>
<name>A0A4R1J8I0_9GAMM</name>
<evidence type="ECO:0000256" key="3">
    <source>
        <dbReference type="ARBA" id="ARBA00007275"/>
    </source>
</evidence>
<dbReference type="AlphaFoldDB" id="A0A4R1J8I0"/>
<comment type="cofactor">
    <cofactor evidence="2">
        <name>Mg(2+)</name>
        <dbReference type="ChEBI" id="CHEBI:18420"/>
    </cofactor>
</comment>
<evidence type="ECO:0000313" key="9">
    <source>
        <dbReference type="EMBL" id="TCK46644.1"/>
    </source>
</evidence>
<dbReference type="InterPro" id="IPR000086">
    <property type="entry name" value="NUDIX_hydrolase_dom"/>
</dbReference>
<organism evidence="9 10">
    <name type="scientific">Celerinatantimonas diazotrophica</name>
    <dbReference type="NCBI Taxonomy" id="412034"/>
    <lineage>
        <taxon>Bacteria</taxon>
        <taxon>Pseudomonadati</taxon>
        <taxon>Pseudomonadota</taxon>
        <taxon>Gammaproteobacteria</taxon>
        <taxon>Celerinatantimonadaceae</taxon>
        <taxon>Celerinatantimonas</taxon>
    </lineage>
</organism>
<evidence type="ECO:0000256" key="2">
    <source>
        <dbReference type="ARBA" id="ARBA00001946"/>
    </source>
</evidence>
<evidence type="ECO:0000259" key="8">
    <source>
        <dbReference type="PROSITE" id="PS51462"/>
    </source>
</evidence>
<comment type="similarity">
    <text evidence="3">Belongs to the Nudix hydrolase family. NudK subfamily.</text>
</comment>
<dbReference type="GO" id="GO:0006753">
    <property type="term" value="P:nucleoside phosphate metabolic process"/>
    <property type="evidence" value="ECO:0007669"/>
    <property type="project" value="TreeGrafter"/>
</dbReference>
<dbReference type="PROSITE" id="PS00893">
    <property type="entry name" value="NUDIX_BOX"/>
    <property type="match status" value="1"/>
</dbReference>
<reference evidence="9 10" key="1">
    <citation type="submission" date="2019-03" db="EMBL/GenBank/DDBJ databases">
        <title>Genomic Encyclopedia of Type Strains, Phase IV (KMG-IV): sequencing the most valuable type-strain genomes for metagenomic binning, comparative biology and taxonomic classification.</title>
        <authorList>
            <person name="Goeker M."/>
        </authorList>
    </citation>
    <scope>NUCLEOTIDE SEQUENCE [LARGE SCALE GENOMIC DNA]</scope>
    <source>
        <strain evidence="9 10">DSM 18577</strain>
    </source>
</reference>
<accession>A0A4R1J8I0</accession>
<dbReference type="GO" id="GO:0016787">
    <property type="term" value="F:hydrolase activity"/>
    <property type="evidence" value="ECO:0007669"/>
    <property type="project" value="UniProtKB-KW"/>
</dbReference>
<comment type="catalytic activity">
    <reaction evidence="1">
        <text>GDP-alpha-D-mannose + H2O = alpha-D-mannose 1-phosphate + GMP + 2 H(+)</text>
        <dbReference type="Rhea" id="RHEA:27978"/>
        <dbReference type="ChEBI" id="CHEBI:15377"/>
        <dbReference type="ChEBI" id="CHEBI:15378"/>
        <dbReference type="ChEBI" id="CHEBI:57527"/>
        <dbReference type="ChEBI" id="CHEBI:58115"/>
        <dbReference type="ChEBI" id="CHEBI:58409"/>
    </reaction>
</comment>
<dbReference type="GO" id="GO:0019693">
    <property type="term" value="P:ribose phosphate metabolic process"/>
    <property type="evidence" value="ECO:0007669"/>
    <property type="project" value="TreeGrafter"/>
</dbReference>
<dbReference type="RefSeq" id="WP_131913979.1">
    <property type="nucleotide sequence ID" value="NZ_OU594967.1"/>
</dbReference>
<dbReference type="Gene3D" id="3.90.79.10">
    <property type="entry name" value="Nucleoside Triphosphate Pyrophosphohydrolase"/>
    <property type="match status" value="1"/>
</dbReference>
<keyword evidence="10" id="KW-1185">Reference proteome</keyword>
<dbReference type="CDD" id="cd03424">
    <property type="entry name" value="NUDIX_ADPRase_Nudt5_UGPPase_Nudt14"/>
    <property type="match status" value="1"/>
</dbReference>
<evidence type="ECO:0000256" key="6">
    <source>
        <dbReference type="ARBA" id="ARBA00032162"/>
    </source>
</evidence>
<dbReference type="SUPFAM" id="SSF55811">
    <property type="entry name" value="Nudix"/>
    <property type="match status" value="1"/>
</dbReference>
<comment type="caution">
    <text evidence="9">The sequence shown here is derived from an EMBL/GenBank/DDBJ whole genome shotgun (WGS) entry which is preliminary data.</text>
</comment>
<dbReference type="OrthoDB" id="9806150at2"/>
<evidence type="ECO:0000256" key="5">
    <source>
        <dbReference type="ARBA" id="ARBA00022801"/>
    </source>
</evidence>
<sequence length="171" mass="19254">MSGEKLFSWSHFSICQSLQRYPDGCEREVTRMEHPGAVVIVPIGGQGEFVLERQYRAAVDRWLLEFPAGTMERGEDPLECAKRELAEEVGLAAQHWQNLGTMLPAPGFCNEVQHLFLAQELSVVSANPDEDEIIEMQRFNQRDLTEQIRSGAVIDSKTVAAFYRTLLALAD</sequence>
<feature type="domain" description="Nudix hydrolase" evidence="8">
    <location>
        <begin position="32"/>
        <end position="161"/>
    </location>
</feature>
<evidence type="ECO:0000256" key="4">
    <source>
        <dbReference type="ARBA" id="ARBA00016377"/>
    </source>
</evidence>
<gene>
    <name evidence="9" type="ORF">EV690_3229</name>
</gene>
<evidence type="ECO:0000256" key="7">
    <source>
        <dbReference type="ARBA" id="ARBA00032272"/>
    </source>
</evidence>
<dbReference type="InterPro" id="IPR015797">
    <property type="entry name" value="NUDIX_hydrolase-like_dom_sf"/>
</dbReference>
<proteinExistence type="inferred from homology"/>
<dbReference type="PANTHER" id="PTHR11839">
    <property type="entry name" value="UDP/ADP-SUGAR PYROPHOSPHATASE"/>
    <property type="match status" value="1"/>
</dbReference>
<dbReference type="InterPro" id="IPR020084">
    <property type="entry name" value="NUDIX_hydrolase_CS"/>
</dbReference>
<evidence type="ECO:0000313" key="10">
    <source>
        <dbReference type="Proteomes" id="UP000295565"/>
    </source>
</evidence>
<keyword evidence="5" id="KW-0378">Hydrolase</keyword>
<dbReference type="PANTHER" id="PTHR11839:SF18">
    <property type="entry name" value="NUDIX HYDROLASE DOMAIN-CONTAINING PROTEIN"/>
    <property type="match status" value="1"/>
</dbReference>
<evidence type="ECO:0000256" key="1">
    <source>
        <dbReference type="ARBA" id="ARBA00000847"/>
    </source>
</evidence>
<dbReference type="Proteomes" id="UP000295565">
    <property type="component" value="Unassembled WGS sequence"/>
</dbReference>
<protein>
    <recommendedName>
        <fullName evidence="4">GDP-mannose pyrophosphatase</fullName>
    </recommendedName>
    <alternativeName>
        <fullName evidence="6">GDP-mannose hydrolase</fullName>
    </alternativeName>
    <alternativeName>
        <fullName evidence="7">GDPMK</fullName>
    </alternativeName>
</protein>